<organism evidence="1 2">
    <name type="scientific">Entotheonella factor</name>
    <dbReference type="NCBI Taxonomy" id="1429438"/>
    <lineage>
        <taxon>Bacteria</taxon>
        <taxon>Pseudomonadati</taxon>
        <taxon>Nitrospinota/Tectimicrobiota group</taxon>
        <taxon>Candidatus Tectimicrobiota</taxon>
        <taxon>Candidatus Entotheonellia</taxon>
        <taxon>Candidatus Entotheonellales</taxon>
        <taxon>Candidatus Entotheonellaceae</taxon>
        <taxon>Candidatus Entotheonella</taxon>
    </lineage>
</organism>
<sequence length="69" mass="7649">MVDPGLFRPRPATQIFDQGSRAYVSGWLATAVLLVEIKQIVAKMILPKGVKLVVRGIVGVRTRDAEDWD</sequence>
<proteinExistence type="predicted"/>
<comment type="caution">
    <text evidence="1">The sequence shown here is derived from an EMBL/GenBank/DDBJ whole genome shotgun (WGS) entry which is preliminary data.</text>
</comment>
<keyword evidence="2" id="KW-1185">Reference proteome</keyword>
<dbReference type="HOGENOM" id="CLU_2768136_0_0_7"/>
<dbReference type="AlphaFoldDB" id="W4LVE5"/>
<name>W4LVE5_ENTF1</name>
<dbReference type="EMBL" id="AZHW01000176">
    <property type="protein sequence ID" value="ETX02094.1"/>
    <property type="molecule type" value="Genomic_DNA"/>
</dbReference>
<gene>
    <name evidence="1" type="ORF">ETSY1_04775</name>
</gene>
<evidence type="ECO:0000313" key="1">
    <source>
        <dbReference type="EMBL" id="ETX02094.1"/>
    </source>
</evidence>
<dbReference type="Proteomes" id="UP000019141">
    <property type="component" value="Unassembled WGS sequence"/>
</dbReference>
<evidence type="ECO:0000313" key="2">
    <source>
        <dbReference type="Proteomes" id="UP000019141"/>
    </source>
</evidence>
<accession>W4LVE5</accession>
<protein>
    <submittedName>
        <fullName evidence="1">Uncharacterized protein</fullName>
    </submittedName>
</protein>
<reference evidence="1 2" key="1">
    <citation type="journal article" date="2014" name="Nature">
        <title>An environmental bacterial taxon with a large and distinct metabolic repertoire.</title>
        <authorList>
            <person name="Wilson M.C."/>
            <person name="Mori T."/>
            <person name="Ruckert C."/>
            <person name="Uria A.R."/>
            <person name="Helf M.J."/>
            <person name="Takada K."/>
            <person name="Gernert C."/>
            <person name="Steffens U.A."/>
            <person name="Heycke N."/>
            <person name="Schmitt S."/>
            <person name="Rinke C."/>
            <person name="Helfrich E.J."/>
            <person name="Brachmann A.O."/>
            <person name="Gurgui C."/>
            <person name="Wakimoto T."/>
            <person name="Kracht M."/>
            <person name="Crusemann M."/>
            <person name="Hentschel U."/>
            <person name="Abe I."/>
            <person name="Matsunaga S."/>
            <person name="Kalinowski J."/>
            <person name="Takeyama H."/>
            <person name="Piel J."/>
        </authorList>
    </citation>
    <scope>NUCLEOTIDE SEQUENCE [LARGE SCALE GENOMIC DNA]</scope>
    <source>
        <strain evidence="2">TSY1</strain>
    </source>
</reference>